<name>A0ACD0P4M0_9BASI</name>
<reference evidence="1 2" key="1">
    <citation type="journal article" date="2018" name="Mol. Biol. Evol.">
        <title>Broad Genomic Sampling Reveals a Smut Pathogenic Ancestry of the Fungal Clade Ustilaginomycotina.</title>
        <authorList>
            <person name="Kijpornyongpan T."/>
            <person name="Mondo S.J."/>
            <person name="Barry K."/>
            <person name="Sandor L."/>
            <person name="Lee J."/>
            <person name="Lipzen A."/>
            <person name="Pangilinan J."/>
            <person name="LaButti K."/>
            <person name="Hainaut M."/>
            <person name="Henrissat B."/>
            <person name="Grigoriev I.V."/>
            <person name="Spatafora J.W."/>
            <person name="Aime M.C."/>
        </authorList>
    </citation>
    <scope>NUCLEOTIDE SEQUENCE [LARGE SCALE GENOMIC DNA]</scope>
    <source>
        <strain evidence="1 2">SA 807</strain>
    </source>
</reference>
<sequence>MDQQSFSRLDPSLSLAAYSLSHLQQQQQQPSAEGDTTLSPSHSKSNELPPNSNDLGRSSPEMHASDHVDVAAPPEPAPDPAPPLERNHESAVPESSYPAEVSPTDTPAVAHEPNVSETENAPQGQSTAPDEATGHGAPIDGQNKQDSIDYGNESHPSDENPPESELPPPTATGEDHQESVPDQASLKAPSGQRANQWDASQGVPETPDRKRGGTKLPALSRRIGDDLKEVYASASFIVNFAATHLNNLTSPRPDEVQIAISKALSITQNLTGLLSAPDQSKSGKVSVPLP</sequence>
<evidence type="ECO:0000313" key="2">
    <source>
        <dbReference type="Proteomes" id="UP000245626"/>
    </source>
</evidence>
<proteinExistence type="predicted"/>
<dbReference type="Proteomes" id="UP000245626">
    <property type="component" value="Unassembled WGS sequence"/>
</dbReference>
<keyword evidence="2" id="KW-1185">Reference proteome</keyword>
<gene>
    <name evidence="1" type="ORF">IE53DRAFT_240842</name>
</gene>
<dbReference type="EMBL" id="KZ819752">
    <property type="protein sequence ID" value="PWN52899.1"/>
    <property type="molecule type" value="Genomic_DNA"/>
</dbReference>
<accession>A0ACD0P4M0</accession>
<organism evidence="1 2">
    <name type="scientific">Violaceomyces palustris</name>
    <dbReference type="NCBI Taxonomy" id="1673888"/>
    <lineage>
        <taxon>Eukaryota</taxon>
        <taxon>Fungi</taxon>
        <taxon>Dikarya</taxon>
        <taxon>Basidiomycota</taxon>
        <taxon>Ustilaginomycotina</taxon>
        <taxon>Ustilaginomycetes</taxon>
        <taxon>Violaceomycetales</taxon>
        <taxon>Violaceomycetaceae</taxon>
        <taxon>Violaceomyces</taxon>
    </lineage>
</organism>
<evidence type="ECO:0000313" key="1">
    <source>
        <dbReference type="EMBL" id="PWN52899.1"/>
    </source>
</evidence>
<protein>
    <submittedName>
        <fullName evidence="1">Uncharacterized protein</fullName>
    </submittedName>
</protein>